<protein>
    <recommendedName>
        <fullName evidence="5 6">o-succinylbenzoate synthase</fullName>
        <ecNumber evidence="5 6">4.2.1.113</ecNumber>
    </recommendedName>
</protein>
<dbReference type="SMART" id="SM00922">
    <property type="entry name" value="MR_MLE"/>
    <property type="match status" value="1"/>
</dbReference>
<sequence length="386" mass="41392">MPDTPTTLHPARLALREIRLPLKEAFRISSGVVTERRILLLELHDADGIGVWAECVAGEQPNYSAETIDTAWHAITAWVAPRVLGNPIAGPGAVHDVLARDFRGHPMAKAAVEMGCWALAAERAGVPLARLLGGTRTHIATGISLGIQATPDALVERALAARAAGYRKIKLKIQPGADVEYVRAVRAAVGPDVALMADANSGYTIDDADHLVQLDAFGLTMIEQPLGREDLVQHAELQRRLATPLCLDESITDADRARDMLTLGSGRIVNIKPGRVGGFTSSLAIHDVCQAADVPVWCGGMLESGIGRAYNVALASLPNFSMPGDLSPSARYWARDVVTPEWTMSADGMVAVPLDRPGIGVQVDVDRIDDLTVRREVFGERRAAHV</sequence>
<comment type="cofactor">
    <cofactor evidence="1">
        <name>a divalent metal cation</name>
        <dbReference type="ChEBI" id="CHEBI:60240"/>
    </cofactor>
</comment>
<evidence type="ECO:0000256" key="1">
    <source>
        <dbReference type="ARBA" id="ARBA00001968"/>
    </source>
</evidence>
<dbReference type="Pfam" id="PF02746">
    <property type="entry name" value="MR_MLE_N"/>
    <property type="match status" value="1"/>
</dbReference>
<dbReference type="Gene3D" id="3.20.20.120">
    <property type="entry name" value="Enolase-like C-terminal domain"/>
    <property type="match status" value="1"/>
</dbReference>
<keyword evidence="9" id="KW-1185">Reference proteome</keyword>
<accession>A0AA37V676</accession>
<dbReference type="InterPro" id="IPR013341">
    <property type="entry name" value="Mandelate_racemase_N_dom"/>
</dbReference>
<dbReference type="NCBIfam" id="TIGR01928">
    <property type="entry name" value="menC_lowGC_arch"/>
    <property type="match status" value="1"/>
</dbReference>
<dbReference type="EMBL" id="BRXS01000002">
    <property type="protein sequence ID" value="GLC24956.1"/>
    <property type="molecule type" value="Genomic_DNA"/>
</dbReference>
<dbReference type="SUPFAM" id="SSF54826">
    <property type="entry name" value="Enolase N-terminal domain-like"/>
    <property type="match status" value="1"/>
</dbReference>
<dbReference type="SFLD" id="SFLDG00180">
    <property type="entry name" value="muconate_cycloisomerase"/>
    <property type="match status" value="1"/>
</dbReference>
<evidence type="ECO:0000256" key="2">
    <source>
        <dbReference type="ARBA" id="ARBA00022723"/>
    </source>
</evidence>
<dbReference type="Proteomes" id="UP001161325">
    <property type="component" value="Unassembled WGS sequence"/>
</dbReference>
<reference evidence="8" key="1">
    <citation type="submission" date="2022-08" db="EMBL/GenBank/DDBJ databases">
        <title>Draft genome sequencing of Roseisolibacter agri AW1220.</title>
        <authorList>
            <person name="Tobiishi Y."/>
            <person name="Tonouchi A."/>
        </authorList>
    </citation>
    <scope>NUCLEOTIDE SEQUENCE</scope>
    <source>
        <strain evidence="8">AW1220</strain>
    </source>
</reference>
<dbReference type="InterPro" id="IPR010197">
    <property type="entry name" value="OSBS/NAAAR"/>
</dbReference>
<evidence type="ECO:0000313" key="9">
    <source>
        <dbReference type="Proteomes" id="UP001161325"/>
    </source>
</evidence>
<dbReference type="EC" id="4.2.1.113" evidence="5 6"/>
<dbReference type="AlphaFoldDB" id="A0AA37V676"/>
<dbReference type="PANTHER" id="PTHR48073">
    <property type="entry name" value="O-SUCCINYLBENZOATE SYNTHASE-RELATED"/>
    <property type="match status" value="1"/>
</dbReference>
<dbReference type="SFLD" id="SFLDS00001">
    <property type="entry name" value="Enolase"/>
    <property type="match status" value="1"/>
</dbReference>
<keyword evidence="2" id="KW-0479">Metal-binding</keyword>
<comment type="caution">
    <text evidence="8">The sequence shown here is derived from an EMBL/GenBank/DDBJ whole genome shotgun (WGS) entry which is preliminary data.</text>
</comment>
<dbReference type="CDD" id="cd03317">
    <property type="entry name" value="NAAAR"/>
    <property type="match status" value="1"/>
</dbReference>
<evidence type="ECO:0000256" key="5">
    <source>
        <dbReference type="ARBA" id="ARBA00029491"/>
    </source>
</evidence>
<dbReference type="GO" id="GO:0046872">
    <property type="term" value="F:metal ion binding"/>
    <property type="evidence" value="ECO:0007669"/>
    <property type="project" value="UniProtKB-KW"/>
</dbReference>
<dbReference type="GO" id="GO:0043748">
    <property type="term" value="F:O-succinylbenzoate synthase activity"/>
    <property type="evidence" value="ECO:0007669"/>
    <property type="project" value="UniProtKB-EC"/>
</dbReference>
<evidence type="ECO:0000256" key="3">
    <source>
        <dbReference type="ARBA" id="ARBA00022842"/>
    </source>
</evidence>
<keyword evidence="3" id="KW-0460">Magnesium</keyword>
<feature type="domain" description="Mandelate racemase/muconate lactonizing enzyme C-terminal" evidence="7">
    <location>
        <begin position="151"/>
        <end position="244"/>
    </location>
</feature>
<dbReference type="InterPro" id="IPR036849">
    <property type="entry name" value="Enolase-like_C_sf"/>
</dbReference>
<evidence type="ECO:0000313" key="8">
    <source>
        <dbReference type="EMBL" id="GLC24956.1"/>
    </source>
</evidence>
<dbReference type="PANTHER" id="PTHR48073:SF5">
    <property type="entry name" value="O-SUCCINYLBENZOATE SYNTHASE"/>
    <property type="match status" value="1"/>
</dbReference>
<dbReference type="InterPro" id="IPR029065">
    <property type="entry name" value="Enolase_C-like"/>
</dbReference>
<evidence type="ECO:0000256" key="4">
    <source>
        <dbReference type="ARBA" id="ARBA00023239"/>
    </source>
</evidence>
<gene>
    <name evidence="8" type="primary">menC_2</name>
    <name evidence="8" type="ORF">rosag_14690</name>
</gene>
<keyword evidence="4" id="KW-0456">Lyase</keyword>
<dbReference type="Gene3D" id="3.30.390.10">
    <property type="entry name" value="Enolase-like, N-terminal domain"/>
    <property type="match status" value="1"/>
</dbReference>
<dbReference type="Pfam" id="PF13378">
    <property type="entry name" value="MR_MLE_C"/>
    <property type="match status" value="1"/>
</dbReference>
<organism evidence="8 9">
    <name type="scientific">Roseisolibacter agri</name>
    <dbReference type="NCBI Taxonomy" id="2014610"/>
    <lineage>
        <taxon>Bacteria</taxon>
        <taxon>Pseudomonadati</taxon>
        <taxon>Gemmatimonadota</taxon>
        <taxon>Gemmatimonadia</taxon>
        <taxon>Gemmatimonadales</taxon>
        <taxon>Gemmatimonadaceae</taxon>
        <taxon>Roseisolibacter</taxon>
    </lineage>
</organism>
<dbReference type="SFLD" id="SFLDF00009">
    <property type="entry name" value="o-succinylbenzoate_synthase"/>
    <property type="match status" value="1"/>
</dbReference>
<evidence type="ECO:0000256" key="6">
    <source>
        <dbReference type="NCBIfam" id="TIGR01928"/>
    </source>
</evidence>
<dbReference type="GO" id="GO:0016854">
    <property type="term" value="F:racemase and epimerase activity"/>
    <property type="evidence" value="ECO:0007669"/>
    <property type="project" value="UniProtKB-ARBA"/>
</dbReference>
<proteinExistence type="predicted"/>
<dbReference type="InterPro" id="IPR013342">
    <property type="entry name" value="Mandelate_racemase_C"/>
</dbReference>
<dbReference type="InterPro" id="IPR029017">
    <property type="entry name" value="Enolase-like_N"/>
</dbReference>
<dbReference type="RefSeq" id="WP_284349399.1">
    <property type="nucleotide sequence ID" value="NZ_BRXS01000002.1"/>
</dbReference>
<dbReference type="SUPFAM" id="SSF51604">
    <property type="entry name" value="Enolase C-terminal domain-like"/>
    <property type="match status" value="1"/>
</dbReference>
<dbReference type="GO" id="GO:0009234">
    <property type="term" value="P:menaquinone biosynthetic process"/>
    <property type="evidence" value="ECO:0007669"/>
    <property type="project" value="UniProtKB-UniRule"/>
</dbReference>
<evidence type="ECO:0000259" key="7">
    <source>
        <dbReference type="SMART" id="SM00922"/>
    </source>
</evidence>
<name>A0AA37V676_9BACT</name>